<dbReference type="InterPro" id="IPR003020">
    <property type="entry name" value="HCO3_transpt_euk"/>
</dbReference>
<dbReference type="GO" id="GO:0005886">
    <property type="term" value="C:plasma membrane"/>
    <property type="evidence" value="ECO:0007669"/>
    <property type="project" value="UniProtKB-SubCell"/>
</dbReference>
<keyword evidence="7 8" id="KW-0472">Membrane</keyword>
<proteinExistence type="inferred from homology"/>
<feature type="transmembrane region" description="Helical" evidence="8">
    <location>
        <begin position="1074"/>
        <end position="1092"/>
    </location>
</feature>
<keyword evidence="13" id="KW-1185">Reference proteome</keyword>
<evidence type="ECO:0000256" key="4">
    <source>
        <dbReference type="ARBA" id="ARBA00022475"/>
    </source>
</evidence>
<name>A0A8J2LKQ6_9HEXA</name>
<dbReference type="GO" id="GO:0008509">
    <property type="term" value="F:monoatomic anion transmembrane transporter activity"/>
    <property type="evidence" value="ECO:0007669"/>
    <property type="project" value="InterPro"/>
</dbReference>
<feature type="transmembrane region" description="Helical" evidence="8">
    <location>
        <begin position="877"/>
        <end position="899"/>
    </location>
</feature>
<keyword evidence="3 8" id="KW-0813">Transport</keyword>
<accession>A0A8J2LKQ6</accession>
<keyword evidence="4" id="KW-1003">Cell membrane</keyword>
<dbReference type="GO" id="GO:0005452">
    <property type="term" value="F:solute:inorganic anion antiporter activity"/>
    <property type="evidence" value="ECO:0007669"/>
    <property type="project" value="InterPro"/>
</dbReference>
<dbReference type="PANTHER" id="PTHR11453:SF47">
    <property type="entry name" value="ANION EXCHANGE PROTEIN"/>
    <property type="match status" value="1"/>
</dbReference>
<gene>
    <name evidence="12" type="ORF">AFUS01_LOCUS42772</name>
</gene>
<reference evidence="12" key="1">
    <citation type="submission" date="2021-06" db="EMBL/GenBank/DDBJ databases">
        <authorList>
            <person name="Hodson N. C."/>
            <person name="Mongue J. A."/>
            <person name="Jaron S. K."/>
        </authorList>
    </citation>
    <scope>NUCLEOTIDE SEQUENCE</scope>
</reference>
<feature type="domain" description="Bicarbonate transporter-like transmembrane" evidence="10">
    <location>
        <begin position="781"/>
        <end position="1106"/>
    </location>
</feature>
<feature type="transmembrane region" description="Helical" evidence="8">
    <location>
        <begin position="787"/>
        <end position="805"/>
    </location>
</feature>
<feature type="transmembrane region" description="Helical" evidence="8">
    <location>
        <begin position="920"/>
        <end position="942"/>
    </location>
</feature>
<dbReference type="GO" id="GO:0051453">
    <property type="term" value="P:regulation of intracellular pH"/>
    <property type="evidence" value="ECO:0007669"/>
    <property type="project" value="TreeGrafter"/>
</dbReference>
<evidence type="ECO:0000256" key="6">
    <source>
        <dbReference type="ARBA" id="ARBA00022989"/>
    </source>
</evidence>
<dbReference type="InterPro" id="IPR011531">
    <property type="entry name" value="HCO3_transpt-like_TM_dom"/>
</dbReference>
<dbReference type="FunFam" id="1.10.287.570:FF:000001">
    <property type="entry name" value="Anion exchange protein"/>
    <property type="match status" value="1"/>
</dbReference>
<evidence type="ECO:0000256" key="2">
    <source>
        <dbReference type="ARBA" id="ARBA00010993"/>
    </source>
</evidence>
<comment type="similarity">
    <text evidence="2 8">Belongs to the anion exchanger (TC 2.A.31) family.</text>
</comment>
<dbReference type="Pfam" id="PF07565">
    <property type="entry name" value="Band_3_cyto"/>
    <property type="match status" value="1"/>
</dbReference>
<dbReference type="PANTHER" id="PTHR11453">
    <property type="entry name" value="ANION EXCHANGE PROTEIN"/>
    <property type="match status" value="1"/>
</dbReference>
<feature type="region of interest" description="Disordered" evidence="9">
    <location>
        <begin position="156"/>
        <end position="181"/>
    </location>
</feature>
<feature type="transmembrane region" description="Helical" evidence="8">
    <location>
        <begin position="613"/>
        <end position="631"/>
    </location>
</feature>
<sequence length="1113" mass="123966">MFFQHPVNLVVFGFCSNLCNNFKGGQKLLSAVWARKLLELPTVSFYKIGISAEASRPTTPISIACSAPPDLSGSPIKKVQFEVGGGDDDSLTGRGLDRMPMQPQLAVGNSTGDGFTITTPTKTRADTRDYLLQPSATVTLLPSIAEEKNGRGSFLPTFGRSVSVDPSGKTQGTYPGPDMTRPQEVFGFVQLDALMGEGDVSQREWKEIARWIKYEEDLEEGADRWGRPHIASLSFHSLIKLRQLIEKDGIIMLDLEEKDMPGVAYRIVEDLSSKGLIRSDESPLLMRALLLKHKHVQEMERSWFGLRRTNTSAVSLQSLFDDKSRVRSSGYPADSSALVRRNSAMQKHVMEMTNSTRSLQRTASGNVLKPMGELATVQGKPFSDQYFPSEEDLKWIQRKENIKRLLPHGAEATLVMVGDFDTVKKPIFVFIRLAEPSLMFNVTEVPVPVRFFAILLVPPTMEIDLIEIGRSIGALMSNKHFYEIALLANGRKNLMIGINEFLDDSIVLPPGDWDNHDLLPLHVLQSKSKAIKLRRLKKQQSFVASNESFCDGVGLVMNNLDNQISKESKDIQSPFQRTGRLFGGLINDVKRRYRHYKSDFVDCLNFQCFATTAFMYFASIAQVITFAGLMGEKTKNLIGMSETLIATASAGVIFALVSGQPLIPVGPTGPLLVFDEILYALCNRHDIEFLPARTWISIWLFIIVLLVVCFEGSVLVKWFTRFTQDIFAVLTSVLLIFESIDNLVEIYENHPLTSDVTPPASLNLSSSTLDGGMIPDETENLTRQPNTALLCTILMLGTFFVAYFLREFRNSIFLGEKARRALGDFGVPIAILTMVFLDYCATDTYTEKMKVPEGLQPSNPDARDWVISPMGTEDKPFSMYIAVGCVLPAMLIFILIFMTTEICELIVNTKERKLVKGSGFHLDILLMSMINLGCGFLGAPWLCCATLRALAHVTALTVYSQNNPPGEKPSIVEVKEQRVTALSVSLLIGCSVLMAPLLVFIPLAVLFGVFMYMGVSSLSTTQLFDRVSLLFVPVKSHPQVPFVRRVKTWKMHMYTMIQLGCLGILWAVKSIRVAALAFPFILMLLVPIRIQLKHLFTSNELEALDGDPSKLKN</sequence>
<evidence type="ECO:0000256" key="5">
    <source>
        <dbReference type="ARBA" id="ARBA00022692"/>
    </source>
</evidence>
<evidence type="ECO:0000259" key="10">
    <source>
        <dbReference type="Pfam" id="PF00955"/>
    </source>
</evidence>
<keyword evidence="6 8" id="KW-1133">Transmembrane helix</keyword>
<protein>
    <recommendedName>
        <fullName evidence="8">Anion exchange protein</fullName>
    </recommendedName>
</protein>
<evidence type="ECO:0000256" key="8">
    <source>
        <dbReference type="RuleBase" id="RU362035"/>
    </source>
</evidence>
<dbReference type="EMBL" id="CAJVCH010568643">
    <property type="protein sequence ID" value="CAG7833126.1"/>
    <property type="molecule type" value="Genomic_DNA"/>
</dbReference>
<evidence type="ECO:0000259" key="11">
    <source>
        <dbReference type="Pfam" id="PF07565"/>
    </source>
</evidence>
<evidence type="ECO:0000256" key="7">
    <source>
        <dbReference type="ARBA" id="ARBA00023136"/>
    </source>
</evidence>
<dbReference type="Proteomes" id="UP000708208">
    <property type="component" value="Unassembled WGS sequence"/>
</dbReference>
<evidence type="ECO:0000256" key="3">
    <source>
        <dbReference type="ARBA" id="ARBA00022448"/>
    </source>
</evidence>
<feature type="domain" description="Band 3 cytoplasmic" evidence="11">
    <location>
        <begin position="188"/>
        <end position="514"/>
    </location>
</feature>
<feature type="transmembrane region" description="Helical" evidence="8">
    <location>
        <begin position="986"/>
        <end position="1012"/>
    </location>
</feature>
<comment type="caution">
    <text evidence="12">The sequence shown here is derived from an EMBL/GenBank/DDBJ whole genome shotgun (WGS) entry which is preliminary data.</text>
</comment>
<dbReference type="InterPro" id="IPR013769">
    <property type="entry name" value="Band3_cytoplasmic_dom"/>
</dbReference>
<feature type="transmembrane region" description="Helical" evidence="8">
    <location>
        <begin position="696"/>
        <end position="719"/>
    </location>
</feature>
<comment type="subcellular location">
    <subcellularLocation>
        <location evidence="1">Cell membrane</location>
        <topology evidence="1">Multi-pass membrane protein</topology>
    </subcellularLocation>
    <subcellularLocation>
        <location evidence="8">Membrane</location>
        <topology evidence="8">Multi-pass membrane protein</topology>
    </subcellularLocation>
</comment>
<feature type="transmembrane region" description="Helical" evidence="8">
    <location>
        <begin position="643"/>
        <end position="663"/>
    </location>
</feature>
<dbReference type="OrthoDB" id="1735926at2759"/>
<feature type="transmembrane region" description="Helical" evidence="8">
    <location>
        <begin position="1051"/>
        <end position="1068"/>
    </location>
</feature>
<evidence type="ECO:0000256" key="9">
    <source>
        <dbReference type="SAM" id="MobiDB-lite"/>
    </source>
</evidence>
<feature type="transmembrane region" description="Helical" evidence="8">
    <location>
        <begin position="825"/>
        <end position="845"/>
    </location>
</feature>
<feature type="domain" description="Bicarbonate transporter-like transmembrane" evidence="10">
    <location>
        <begin position="580"/>
        <end position="754"/>
    </location>
</feature>
<keyword evidence="5 8" id="KW-0812">Transmembrane</keyword>
<evidence type="ECO:0000313" key="12">
    <source>
        <dbReference type="EMBL" id="CAG7833126.1"/>
    </source>
</evidence>
<dbReference type="AlphaFoldDB" id="A0A8J2LKQ6"/>
<keyword evidence="8" id="KW-0406">Ion transport</keyword>
<dbReference type="NCBIfam" id="TIGR00834">
    <property type="entry name" value="ae"/>
    <property type="match status" value="1"/>
</dbReference>
<evidence type="ECO:0000256" key="1">
    <source>
        <dbReference type="ARBA" id="ARBA00004651"/>
    </source>
</evidence>
<dbReference type="Pfam" id="PF00955">
    <property type="entry name" value="HCO3_cotransp"/>
    <property type="match status" value="2"/>
</dbReference>
<organism evidence="12 13">
    <name type="scientific">Allacma fusca</name>
    <dbReference type="NCBI Taxonomy" id="39272"/>
    <lineage>
        <taxon>Eukaryota</taxon>
        <taxon>Metazoa</taxon>
        <taxon>Ecdysozoa</taxon>
        <taxon>Arthropoda</taxon>
        <taxon>Hexapoda</taxon>
        <taxon>Collembola</taxon>
        <taxon>Symphypleona</taxon>
        <taxon>Sminthuridae</taxon>
        <taxon>Allacma</taxon>
    </lineage>
</organism>
<dbReference type="GO" id="GO:0015701">
    <property type="term" value="P:bicarbonate transport"/>
    <property type="evidence" value="ECO:0007669"/>
    <property type="project" value="TreeGrafter"/>
</dbReference>
<evidence type="ECO:0000313" key="13">
    <source>
        <dbReference type="Proteomes" id="UP000708208"/>
    </source>
</evidence>